<dbReference type="Proteomes" id="UP001152049">
    <property type="component" value="Unassembled WGS sequence"/>
</dbReference>
<comment type="caution">
    <text evidence="2">The sequence shown here is derived from an EMBL/GenBank/DDBJ whole genome shotgun (WGS) entry which is preliminary data.</text>
</comment>
<feature type="compositionally biased region" description="Gly residues" evidence="1">
    <location>
        <begin position="101"/>
        <end position="110"/>
    </location>
</feature>
<dbReference type="PANTHER" id="PTHR34693:SF1">
    <property type="entry name" value="PROTEIN PAR32"/>
    <property type="match status" value="1"/>
</dbReference>
<keyword evidence="3" id="KW-1185">Reference proteome</keyword>
<feature type="compositionally biased region" description="Basic and acidic residues" evidence="1">
    <location>
        <begin position="113"/>
        <end position="150"/>
    </location>
</feature>
<sequence>MAPDQDVYRKTGRGGAGNFYASNKSDDAAKNQDLEAQNLATDEAPPPDRSTASVPARAGRGGSGNYVNPADLPDARERDEMAAKTAAAVNASLKRNHNVRGGLGGRGGAGNYRFEEDDKTRENGERTRGEELEKKVRDEVEKGLKMPERAHHGHGHDRHDE</sequence>
<dbReference type="EMBL" id="JAOQAZ010000003">
    <property type="protein sequence ID" value="KAJ4268708.1"/>
    <property type="molecule type" value="Genomic_DNA"/>
</dbReference>
<dbReference type="PANTHER" id="PTHR34693">
    <property type="entry name" value="PROTEIN PAR32"/>
    <property type="match status" value="1"/>
</dbReference>
<organism evidence="2 3">
    <name type="scientific">Fusarium torreyae</name>
    <dbReference type="NCBI Taxonomy" id="1237075"/>
    <lineage>
        <taxon>Eukaryota</taxon>
        <taxon>Fungi</taxon>
        <taxon>Dikarya</taxon>
        <taxon>Ascomycota</taxon>
        <taxon>Pezizomycotina</taxon>
        <taxon>Sordariomycetes</taxon>
        <taxon>Hypocreomycetidae</taxon>
        <taxon>Hypocreales</taxon>
        <taxon>Nectriaceae</taxon>
        <taxon>Fusarium</taxon>
    </lineage>
</organism>
<evidence type="ECO:0000313" key="2">
    <source>
        <dbReference type="EMBL" id="KAJ4268708.1"/>
    </source>
</evidence>
<evidence type="ECO:0000313" key="3">
    <source>
        <dbReference type="Proteomes" id="UP001152049"/>
    </source>
</evidence>
<dbReference type="OrthoDB" id="4159136at2759"/>
<reference evidence="2" key="1">
    <citation type="submission" date="2022-09" db="EMBL/GenBank/DDBJ databases">
        <title>Fusarium specimens isolated from Avocado Roots.</title>
        <authorList>
            <person name="Stajich J."/>
            <person name="Roper C."/>
            <person name="Heimlech-Rivalta G."/>
        </authorList>
    </citation>
    <scope>NUCLEOTIDE SEQUENCE</scope>
    <source>
        <strain evidence="2">CF00136</strain>
    </source>
</reference>
<dbReference type="Pfam" id="PF12223">
    <property type="entry name" value="DUF3602"/>
    <property type="match status" value="1"/>
</dbReference>
<dbReference type="InterPro" id="IPR053203">
    <property type="entry name" value="Cisplatin_resist-associated"/>
</dbReference>
<accession>A0A9W8SBV3</accession>
<feature type="compositionally biased region" description="Basic residues" evidence="1">
    <location>
        <begin position="151"/>
        <end position="161"/>
    </location>
</feature>
<feature type="region of interest" description="Disordered" evidence="1">
    <location>
        <begin position="1"/>
        <end position="161"/>
    </location>
</feature>
<gene>
    <name evidence="2" type="ORF">NW762_002776</name>
</gene>
<name>A0A9W8SBV3_9HYPO</name>
<proteinExistence type="predicted"/>
<dbReference type="AlphaFoldDB" id="A0A9W8SBV3"/>
<evidence type="ECO:0000256" key="1">
    <source>
        <dbReference type="SAM" id="MobiDB-lite"/>
    </source>
</evidence>
<feature type="compositionally biased region" description="Basic and acidic residues" evidence="1">
    <location>
        <begin position="73"/>
        <end position="82"/>
    </location>
</feature>
<feature type="compositionally biased region" description="Basic and acidic residues" evidence="1">
    <location>
        <begin position="24"/>
        <end position="33"/>
    </location>
</feature>
<protein>
    <submittedName>
        <fullName evidence="2">Uncharacterized protein</fullName>
    </submittedName>
</protein>
<dbReference type="InterPro" id="IPR022024">
    <property type="entry name" value="DUF3602"/>
</dbReference>